<protein>
    <submittedName>
        <fullName evidence="1">Uncharacterized protein</fullName>
    </submittedName>
</protein>
<dbReference type="Proteomes" id="UP000198888">
    <property type="component" value="Unassembled WGS sequence"/>
</dbReference>
<evidence type="ECO:0000313" key="1">
    <source>
        <dbReference type="EMBL" id="SEJ03229.1"/>
    </source>
</evidence>
<evidence type="ECO:0000313" key="2">
    <source>
        <dbReference type="Proteomes" id="UP000198888"/>
    </source>
</evidence>
<organism evidence="1 2">
    <name type="scientific">Halohasta litchfieldiae</name>
    <dbReference type="NCBI Taxonomy" id="1073996"/>
    <lineage>
        <taxon>Archaea</taxon>
        <taxon>Methanobacteriati</taxon>
        <taxon>Methanobacteriota</taxon>
        <taxon>Stenosarchaea group</taxon>
        <taxon>Halobacteria</taxon>
        <taxon>Halobacteriales</taxon>
        <taxon>Haloferacaceae</taxon>
        <taxon>Halohasta</taxon>
    </lineage>
</organism>
<proteinExistence type="predicted"/>
<gene>
    <name evidence="1" type="ORF">SAMN05444271_11719</name>
</gene>
<reference evidence="1 2" key="1">
    <citation type="submission" date="2016-10" db="EMBL/GenBank/DDBJ databases">
        <authorList>
            <person name="de Groot N.N."/>
        </authorList>
    </citation>
    <scope>NUCLEOTIDE SEQUENCE [LARGE SCALE GENOMIC DNA]</scope>
    <source>
        <strain evidence="1 2">DSM 22187</strain>
    </source>
</reference>
<accession>A0A2H4Q154</accession>
<sequence>MEHQSNLLILNIFLKHFQKPKKIMNQKWQVSVLVSIPQMRQIIAKLMTVLMINRFEILMHG</sequence>
<dbReference type="EMBL" id="FNYR01000017">
    <property type="protein sequence ID" value="SEJ03229.1"/>
    <property type="molecule type" value="Genomic_DNA"/>
</dbReference>
<name>A0A1H6VF06_9EURY</name>
<keyword evidence="2" id="KW-1185">Reference proteome</keyword>
<dbReference type="AlphaFoldDB" id="A0A1H6VF06"/>
<dbReference type="KEGG" id="hae:halTADL_1284"/>
<accession>A0A1H6VF06</accession>